<dbReference type="Proteomes" id="UP000441455">
    <property type="component" value="Unassembled WGS sequence"/>
</dbReference>
<evidence type="ECO:0008006" key="5">
    <source>
        <dbReference type="Google" id="ProtNLM"/>
    </source>
</evidence>
<feature type="chain" id="PRO_5026658834" description="PEGA domain-containing protein" evidence="2">
    <location>
        <begin position="25"/>
        <end position="445"/>
    </location>
</feature>
<sequence>MKKKIISLFLTALLCLTCLVPAFAEEMAATNTVAGKLEIAENFLYGAVQTGSLVSRVDKMETDMYGQKSSGSVMSRVDKLYNNLEGAPVNGKLSMATMMNVIEWQFSDRMSIDAAKTRLSHLETQIFGTEYAKDSFTSRLNRLTKAAFPNGSLTSSTVVLPKDSLIKVKFMEDINSKTNQQGDTIDFIVDDNVYVGDALVLPKGAKGYGQIKKIVQPRIFGRDARIDLDFSHVVAVNGGAVPVTVGDLAKQQAKTAAGAAGASIGGMILFGPVGVVGGAFVKGSSVTIPAGTNTYVQVAEDTSVDGVILAGSAVAGQQLDGNTQEGGPQTAQPASAVTKEPAGETAAEPAAEAQKEPAAALQPKKNTGVALDETEPEAAQPADDSQTVQEPAAKTGEDKADAETEAALAEAQKRDEEAKKLAKKDSSSQPMLDEDDGSAYDTATL</sequence>
<name>A0A6N7VMX9_ACIFE</name>
<accession>A0A6N7VMX9</accession>
<keyword evidence="2" id="KW-0732">Signal</keyword>
<proteinExistence type="predicted"/>
<feature type="compositionally biased region" description="Polar residues" evidence="1">
    <location>
        <begin position="319"/>
        <end position="335"/>
    </location>
</feature>
<dbReference type="OrthoDB" id="581815at2"/>
<feature type="signal peptide" evidence="2">
    <location>
        <begin position="1"/>
        <end position="24"/>
    </location>
</feature>
<organism evidence="3 4">
    <name type="scientific">Acidaminococcus fermentans</name>
    <dbReference type="NCBI Taxonomy" id="905"/>
    <lineage>
        <taxon>Bacteria</taxon>
        <taxon>Bacillati</taxon>
        <taxon>Bacillota</taxon>
        <taxon>Negativicutes</taxon>
        <taxon>Acidaminococcales</taxon>
        <taxon>Acidaminococcaceae</taxon>
        <taxon>Acidaminococcus</taxon>
    </lineage>
</organism>
<feature type="compositionally biased region" description="Basic and acidic residues" evidence="1">
    <location>
        <begin position="411"/>
        <end position="426"/>
    </location>
</feature>
<dbReference type="EMBL" id="VULN01000019">
    <property type="protein sequence ID" value="MSS83027.1"/>
    <property type="molecule type" value="Genomic_DNA"/>
</dbReference>
<evidence type="ECO:0000256" key="1">
    <source>
        <dbReference type="SAM" id="MobiDB-lite"/>
    </source>
</evidence>
<reference evidence="3 4" key="1">
    <citation type="submission" date="2019-08" db="EMBL/GenBank/DDBJ databases">
        <title>In-depth cultivation of the pig gut microbiome towards novel bacterial diversity and tailored functional studies.</title>
        <authorList>
            <person name="Wylensek D."/>
            <person name="Hitch T.C.A."/>
            <person name="Clavel T."/>
        </authorList>
    </citation>
    <scope>NUCLEOTIDE SEQUENCE [LARGE SCALE GENOMIC DNA]</scope>
    <source>
        <strain evidence="3 4">WCA-389-WT-5B</strain>
    </source>
</reference>
<dbReference type="AlphaFoldDB" id="A0A6N7VMX9"/>
<feature type="compositionally biased region" description="Low complexity" evidence="1">
    <location>
        <begin position="339"/>
        <end position="365"/>
    </location>
</feature>
<protein>
    <recommendedName>
        <fullName evidence="5">PEGA domain-containing protein</fullName>
    </recommendedName>
</protein>
<evidence type="ECO:0000313" key="4">
    <source>
        <dbReference type="Proteomes" id="UP000441455"/>
    </source>
</evidence>
<evidence type="ECO:0000256" key="2">
    <source>
        <dbReference type="SAM" id="SignalP"/>
    </source>
</evidence>
<comment type="caution">
    <text evidence="3">The sequence shown here is derived from an EMBL/GenBank/DDBJ whole genome shotgun (WGS) entry which is preliminary data.</text>
</comment>
<evidence type="ECO:0000313" key="3">
    <source>
        <dbReference type="EMBL" id="MSS83027.1"/>
    </source>
</evidence>
<gene>
    <name evidence="3" type="ORF">FX155_10560</name>
</gene>
<feature type="region of interest" description="Disordered" evidence="1">
    <location>
        <begin position="318"/>
        <end position="445"/>
    </location>
</feature>